<name>A0A930HK94_9BACT</name>
<gene>
    <name evidence="2" type="ORF">HXN26_00575</name>
</gene>
<organism evidence="2 3">
    <name type="scientific">Prevotella aurantiaca</name>
    <dbReference type="NCBI Taxonomy" id="596085"/>
    <lineage>
        <taxon>Bacteria</taxon>
        <taxon>Pseudomonadati</taxon>
        <taxon>Bacteroidota</taxon>
        <taxon>Bacteroidia</taxon>
        <taxon>Bacteroidales</taxon>
        <taxon>Prevotellaceae</taxon>
        <taxon>Prevotella</taxon>
    </lineage>
</organism>
<feature type="signal peptide" evidence="1">
    <location>
        <begin position="1"/>
        <end position="20"/>
    </location>
</feature>
<reference evidence="2" key="1">
    <citation type="submission" date="2020-04" db="EMBL/GenBank/DDBJ databases">
        <title>Deep metagenomics examines the oral microbiome during advanced dental caries in children, revealing novel taxa and co-occurrences with host molecules.</title>
        <authorList>
            <person name="Baker J.L."/>
            <person name="Morton J.T."/>
            <person name="Dinis M."/>
            <person name="Alvarez R."/>
            <person name="Tran N.C."/>
            <person name="Knight R."/>
            <person name="Edlund A."/>
        </authorList>
    </citation>
    <scope>NUCLEOTIDE SEQUENCE</scope>
    <source>
        <strain evidence="2">JCVI_44_bin.5</strain>
    </source>
</reference>
<sequence>MKKTLFAAIAACCIATTSFAQENWVMKVHTNSGEIKEFQCKDVKEVTFDKPGSNTYYADVAATNTYNIYYGSVAEDLAAYTIHLSDGNLTTGGLPTEINKHVLRLTILSHPSQNSYSAVIPDGNYKLIDNTDELGVYYKQSVYIETNKMNSSGKPDGFLDSLNVCNLNVQKRADGTYKLVVEGELKAHGKVRFTYDGKLQFVNKDPESKYQPITDNVTFVPKKMSGRYVKATDTYCDYALTFLNAEVDGEGFIVGAGEYLNLVLLTKFNIPMDINTITGTYDIVMPVNGAVYKEGLFVGGTMFKRGQMTYPVGSYYKEFDGQGDEKFGLFSAGTVTATNNNGSIHFVGNWTTPEGKTVKMDYTANVSDIVDQSQQQDAKPQAQFNSPAANFNNASLNQRVNINDIQNAGNKIVMIKR</sequence>
<dbReference type="RefSeq" id="WP_273158142.1">
    <property type="nucleotide sequence ID" value="NZ_JABZSJ010000001.1"/>
</dbReference>
<keyword evidence="1" id="KW-0732">Signal</keyword>
<evidence type="ECO:0000256" key="1">
    <source>
        <dbReference type="SAM" id="SignalP"/>
    </source>
</evidence>
<dbReference type="Proteomes" id="UP000771736">
    <property type="component" value="Unassembled WGS sequence"/>
</dbReference>
<evidence type="ECO:0000313" key="2">
    <source>
        <dbReference type="EMBL" id="MBF1383342.1"/>
    </source>
</evidence>
<dbReference type="EMBL" id="JABZSJ010000001">
    <property type="protein sequence ID" value="MBF1383342.1"/>
    <property type="molecule type" value="Genomic_DNA"/>
</dbReference>
<evidence type="ECO:0000313" key="3">
    <source>
        <dbReference type="Proteomes" id="UP000771736"/>
    </source>
</evidence>
<comment type="caution">
    <text evidence="2">The sequence shown here is derived from an EMBL/GenBank/DDBJ whole genome shotgun (WGS) entry which is preliminary data.</text>
</comment>
<evidence type="ECO:0008006" key="4">
    <source>
        <dbReference type="Google" id="ProtNLM"/>
    </source>
</evidence>
<protein>
    <recommendedName>
        <fullName evidence="4">Lipocalin-like domain-containing protein</fullName>
    </recommendedName>
</protein>
<feature type="chain" id="PRO_5037206589" description="Lipocalin-like domain-containing protein" evidence="1">
    <location>
        <begin position="21"/>
        <end position="417"/>
    </location>
</feature>
<accession>A0A930HK94</accession>
<dbReference type="AlphaFoldDB" id="A0A930HK94"/>
<proteinExistence type="predicted"/>